<reference evidence="2 3" key="1">
    <citation type="journal article" date="2020" name="Cell Host Microbe">
        <title>Functional and Genomic Variation between Human-Derived Isolates of Lachnospiraceae Reveals Inter- and Intra-Species Diversity.</title>
        <authorList>
            <person name="Sorbara M.T."/>
            <person name="Littmann E.R."/>
            <person name="Fontana E."/>
            <person name="Moody T.U."/>
            <person name="Kohout C.E."/>
            <person name="Gjonbalaj M."/>
            <person name="Eaton V."/>
            <person name="Seok R."/>
            <person name="Leiner I.M."/>
            <person name="Pamer E.G."/>
        </authorList>
    </citation>
    <scope>NUCLEOTIDE SEQUENCE [LARGE SCALE GENOMIC DNA]</scope>
    <source>
        <strain evidence="2 3">MSK.20.11</strain>
    </source>
</reference>
<comment type="caution">
    <text evidence="2">The sequence shown here is derived from an EMBL/GenBank/DDBJ whole genome shotgun (WGS) entry which is preliminary data.</text>
</comment>
<organism evidence="2 3">
    <name type="scientific">Blautia wexlerae</name>
    <dbReference type="NCBI Taxonomy" id="418240"/>
    <lineage>
        <taxon>Bacteria</taxon>
        <taxon>Bacillati</taxon>
        <taxon>Bacillota</taxon>
        <taxon>Clostridia</taxon>
        <taxon>Lachnospirales</taxon>
        <taxon>Lachnospiraceae</taxon>
        <taxon>Blautia</taxon>
    </lineage>
</organism>
<dbReference type="PANTHER" id="PTHR46889">
    <property type="entry name" value="TRANSPOSASE INSF FOR INSERTION SEQUENCE IS3B-RELATED"/>
    <property type="match status" value="1"/>
</dbReference>
<dbReference type="InterPro" id="IPR025948">
    <property type="entry name" value="HTH-like_dom"/>
</dbReference>
<evidence type="ECO:0000313" key="2">
    <source>
        <dbReference type="EMBL" id="NSF73431.1"/>
    </source>
</evidence>
<evidence type="ECO:0000313" key="3">
    <source>
        <dbReference type="Proteomes" id="UP000822152"/>
    </source>
</evidence>
<dbReference type="InterPro" id="IPR012337">
    <property type="entry name" value="RNaseH-like_sf"/>
</dbReference>
<dbReference type="EMBL" id="JAAIPF010000011">
    <property type="protein sequence ID" value="NSF73431.1"/>
    <property type="molecule type" value="Genomic_DNA"/>
</dbReference>
<gene>
    <name evidence="2" type="ORF">G4952_06250</name>
</gene>
<name>A0ABX2GM41_9FIRM</name>
<dbReference type="InterPro" id="IPR050900">
    <property type="entry name" value="Transposase_IS3/IS150/IS904"/>
</dbReference>
<proteinExistence type="predicted"/>
<sequence length="143" mass="16881">MEKIHTDSPDKGYRRIRDDLERYHGIDINDKRVLRICRKLNIKSTIKYSNNGCTRQAANPQYIAENILNREFTAKAPNEKWLTDVTEFHYYIGIEKHKVYLSAILDLYDRRIVSYVLTKESRNFNTNGKTRNLLASRIKTASR</sequence>
<keyword evidence="3" id="KW-1185">Reference proteome</keyword>
<dbReference type="Pfam" id="PF13276">
    <property type="entry name" value="HTH_21"/>
    <property type="match status" value="1"/>
</dbReference>
<dbReference type="Proteomes" id="UP000822152">
    <property type="component" value="Unassembled WGS sequence"/>
</dbReference>
<dbReference type="SUPFAM" id="SSF53098">
    <property type="entry name" value="Ribonuclease H-like"/>
    <property type="match status" value="1"/>
</dbReference>
<protein>
    <submittedName>
        <fullName evidence="2">IS3 family transposase</fullName>
    </submittedName>
</protein>
<dbReference type="PANTHER" id="PTHR46889:SF4">
    <property type="entry name" value="TRANSPOSASE INSO FOR INSERTION SEQUENCE ELEMENT IS911B-RELATED"/>
    <property type="match status" value="1"/>
</dbReference>
<feature type="domain" description="HTH-like" evidence="1">
    <location>
        <begin position="2"/>
        <end position="47"/>
    </location>
</feature>
<accession>A0ABX2GM41</accession>
<evidence type="ECO:0000259" key="1">
    <source>
        <dbReference type="Pfam" id="PF13276"/>
    </source>
</evidence>